<comment type="caution">
    <text evidence="1">The sequence shown here is derived from an EMBL/GenBank/DDBJ whole genome shotgun (WGS) entry which is preliminary data.</text>
</comment>
<organism evidence="1 2">
    <name type="scientific">Pleurodeles waltl</name>
    <name type="common">Iberian ribbed newt</name>
    <dbReference type="NCBI Taxonomy" id="8319"/>
    <lineage>
        <taxon>Eukaryota</taxon>
        <taxon>Metazoa</taxon>
        <taxon>Chordata</taxon>
        <taxon>Craniata</taxon>
        <taxon>Vertebrata</taxon>
        <taxon>Euteleostomi</taxon>
        <taxon>Amphibia</taxon>
        <taxon>Batrachia</taxon>
        <taxon>Caudata</taxon>
        <taxon>Salamandroidea</taxon>
        <taxon>Salamandridae</taxon>
        <taxon>Pleurodelinae</taxon>
        <taxon>Pleurodeles</taxon>
    </lineage>
</organism>
<keyword evidence="2" id="KW-1185">Reference proteome</keyword>
<gene>
    <name evidence="1" type="ORF">NDU88_000202</name>
</gene>
<dbReference type="EMBL" id="JANPWB010000011">
    <property type="protein sequence ID" value="KAJ1121683.1"/>
    <property type="molecule type" value="Genomic_DNA"/>
</dbReference>
<name>A0AAV7P515_PLEWA</name>
<evidence type="ECO:0000313" key="2">
    <source>
        <dbReference type="Proteomes" id="UP001066276"/>
    </source>
</evidence>
<reference evidence="1" key="1">
    <citation type="journal article" date="2022" name="bioRxiv">
        <title>Sequencing and chromosome-scale assembly of the giantPleurodeles waltlgenome.</title>
        <authorList>
            <person name="Brown T."/>
            <person name="Elewa A."/>
            <person name="Iarovenko S."/>
            <person name="Subramanian E."/>
            <person name="Araus A.J."/>
            <person name="Petzold A."/>
            <person name="Susuki M."/>
            <person name="Suzuki K.-i.T."/>
            <person name="Hayashi T."/>
            <person name="Toyoda A."/>
            <person name="Oliveira C."/>
            <person name="Osipova E."/>
            <person name="Leigh N.D."/>
            <person name="Simon A."/>
            <person name="Yun M.H."/>
        </authorList>
    </citation>
    <scope>NUCLEOTIDE SEQUENCE</scope>
    <source>
        <strain evidence="1">20211129_DDA</strain>
        <tissue evidence="1">Liver</tissue>
    </source>
</reference>
<protein>
    <submittedName>
        <fullName evidence="1">Uncharacterized protein</fullName>
    </submittedName>
</protein>
<proteinExistence type="predicted"/>
<accession>A0AAV7P515</accession>
<dbReference type="AlphaFoldDB" id="A0AAV7P515"/>
<sequence length="133" mass="14978">MGAAPSCRGYLKECKIVVGDNPTERCHTMSPLRCRLGFAALRTRLQRHAAASTYAPTPSDLCRPQTRFRYTVVPLPPEVPRWCQLTPKWARAEAHVLGSLCNSDRLCTAYDTWDMLVMELEAKNAIRPPQHLA</sequence>
<evidence type="ECO:0000313" key="1">
    <source>
        <dbReference type="EMBL" id="KAJ1121683.1"/>
    </source>
</evidence>
<dbReference type="Proteomes" id="UP001066276">
    <property type="component" value="Chromosome 7"/>
</dbReference>